<dbReference type="Pfam" id="PF13237">
    <property type="entry name" value="Fer4_10"/>
    <property type="match status" value="1"/>
</dbReference>
<dbReference type="PANTHER" id="PTHR43687">
    <property type="entry name" value="ADENYLYLSULFATE REDUCTASE, BETA SUBUNIT"/>
    <property type="match status" value="1"/>
</dbReference>
<evidence type="ECO:0000256" key="3">
    <source>
        <dbReference type="ARBA" id="ARBA00023004"/>
    </source>
</evidence>
<dbReference type="PROSITE" id="PS51379">
    <property type="entry name" value="4FE4S_FER_2"/>
    <property type="match status" value="2"/>
</dbReference>
<evidence type="ECO:0000313" key="7">
    <source>
        <dbReference type="EMBL" id="CAG37051.1"/>
    </source>
</evidence>
<feature type="region of interest" description="Disordered" evidence="5">
    <location>
        <begin position="23"/>
        <end position="53"/>
    </location>
</feature>
<dbReference type="GO" id="GO:0051539">
    <property type="term" value="F:4 iron, 4 sulfur cluster binding"/>
    <property type="evidence" value="ECO:0007669"/>
    <property type="project" value="UniProtKB-KW"/>
</dbReference>
<keyword evidence="8" id="KW-1185">Reference proteome</keyword>
<dbReference type="GO" id="GO:0046872">
    <property type="term" value="F:metal ion binding"/>
    <property type="evidence" value="ECO:0007669"/>
    <property type="project" value="UniProtKB-KW"/>
</dbReference>
<dbReference type="SUPFAM" id="SSF54862">
    <property type="entry name" value="4Fe-4S ferredoxins"/>
    <property type="match status" value="1"/>
</dbReference>
<evidence type="ECO:0000256" key="1">
    <source>
        <dbReference type="ARBA" id="ARBA00022485"/>
    </source>
</evidence>
<dbReference type="eggNOG" id="COG1146">
    <property type="taxonomic scope" value="Bacteria"/>
</dbReference>
<dbReference type="STRING" id="177439.DP2322"/>
<dbReference type="KEGG" id="dps:DP2322"/>
<keyword evidence="4" id="KW-0411">Iron-sulfur</keyword>
<evidence type="ECO:0000256" key="4">
    <source>
        <dbReference type="ARBA" id="ARBA00023014"/>
    </source>
</evidence>
<feature type="domain" description="4Fe-4S ferredoxin-type" evidence="6">
    <location>
        <begin position="61"/>
        <end position="90"/>
    </location>
</feature>
<evidence type="ECO:0000256" key="2">
    <source>
        <dbReference type="ARBA" id="ARBA00022723"/>
    </source>
</evidence>
<name>Q6AKS4_DESPS</name>
<sequence length="132" mass="14665">MRCSVSVFYLPLTLFEGKMEKKVSASPKASAPQKGAKAKKSEVPAKETGSVAPKEKKRILYSVKFFYEWCKSCGLCSALCPKQVISTDETGKPRVENPDACIGCRICEIHCPDFAITVKKRKDTRRSTDGKR</sequence>
<reference evidence="8" key="1">
    <citation type="journal article" date="2004" name="Environ. Microbiol.">
        <title>The genome of Desulfotalea psychrophila, a sulfate-reducing bacterium from permanently cold Arctic sediments.</title>
        <authorList>
            <person name="Rabus R."/>
            <person name="Ruepp A."/>
            <person name="Frickey T."/>
            <person name="Rattei T."/>
            <person name="Fartmann B."/>
            <person name="Stark M."/>
            <person name="Bauer M."/>
            <person name="Zibat A."/>
            <person name="Lombardot T."/>
            <person name="Becker I."/>
            <person name="Amann J."/>
            <person name="Gellner K."/>
            <person name="Teeling H."/>
            <person name="Leuschner W.D."/>
            <person name="Gloeckner F.-O."/>
            <person name="Lupas A.N."/>
            <person name="Amann R."/>
            <person name="Klenk H.-P."/>
        </authorList>
    </citation>
    <scope>NUCLEOTIDE SEQUENCE [LARGE SCALE GENOMIC DNA]</scope>
    <source>
        <strain evidence="8">DSM 12343 / LSv54</strain>
    </source>
</reference>
<gene>
    <name evidence="7" type="ordered locus">DP2322</name>
</gene>
<dbReference type="Gene3D" id="3.30.70.20">
    <property type="match status" value="1"/>
</dbReference>
<accession>Q6AKS4</accession>
<proteinExistence type="predicted"/>
<dbReference type="InterPro" id="IPR017896">
    <property type="entry name" value="4Fe4S_Fe-S-bd"/>
</dbReference>
<evidence type="ECO:0000259" key="6">
    <source>
        <dbReference type="PROSITE" id="PS51379"/>
    </source>
</evidence>
<keyword evidence="1" id="KW-0004">4Fe-4S</keyword>
<feature type="domain" description="4Fe-4S ferredoxin-type" evidence="6">
    <location>
        <begin position="91"/>
        <end position="121"/>
    </location>
</feature>
<evidence type="ECO:0000313" key="8">
    <source>
        <dbReference type="Proteomes" id="UP000000602"/>
    </source>
</evidence>
<dbReference type="PROSITE" id="PS00198">
    <property type="entry name" value="4FE4S_FER_1"/>
    <property type="match status" value="1"/>
</dbReference>
<organism evidence="7 8">
    <name type="scientific">Desulfotalea psychrophila (strain LSv54 / DSM 12343)</name>
    <dbReference type="NCBI Taxonomy" id="177439"/>
    <lineage>
        <taxon>Bacteria</taxon>
        <taxon>Pseudomonadati</taxon>
        <taxon>Thermodesulfobacteriota</taxon>
        <taxon>Desulfobulbia</taxon>
        <taxon>Desulfobulbales</taxon>
        <taxon>Desulfocapsaceae</taxon>
        <taxon>Desulfotalea</taxon>
    </lineage>
</organism>
<dbReference type="AlphaFoldDB" id="Q6AKS4"/>
<dbReference type="InterPro" id="IPR050572">
    <property type="entry name" value="Fe-S_Ferredoxin"/>
</dbReference>
<evidence type="ECO:0000256" key="5">
    <source>
        <dbReference type="SAM" id="MobiDB-lite"/>
    </source>
</evidence>
<keyword evidence="2" id="KW-0479">Metal-binding</keyword>
<dbReference type="PANTHER" id="PTHR43687:SF4">
    <property type="entry name" value="BLR5484 PROTEIN"/>
    <property type="match status" value="1"/>
</dbReference>
<dbReference type="EMBL" id="CR522870">
    <property type="protein sequence ID" value="CAG37051.1"/>
    <property type="molecule type" value="Genomic_DNA"/>
</dbReference>
<keyword evidence="3" id="KW-0408">Iron</keyword>
<dbReference type="Proteomes" id="UP000000602">
    <property type="component" value="Chromosome"/>
</dbReference>
<protein>
    <submittedName>
        <fullName evidence="7">Related to 2-ketoglutarate oxidoreductase, delta chain</fullName>
    </submittedName>
</protein>
<dbReference type="InterPro" id="IPR017900">
    <property type="entry name" value="4Fe4S_Fe_S_CS"/>
</dbReference>
<dbReference type="HOGENOM" id="CLU_1913706_0_0_7"/>